<evidence type="ECO:0000313" key="5">
    <source>
        <dbReference type="Proteomes" id="UP000663400"/>
    </source>
</evidence>
<keyword evidence="1" id="KW-0808">Transferase</keyword>
<dbReference type="PANTHER" id="PTHR43877:SF2">
    <property type="entry name" value="AMINOALKYLPHOSPHONATE N-ACETYLTRANSFERASE-RELATED"/>
    <property type="match status" value="1"/>
</dbReference>
<dbReference type="PROSITE" id="PS51186">
    <property type="entry name" value="GNAT"/>
    <property type="match status" value="1"/>
</dbReference>
<keyword evidence="2" id="KW-0012">Acyltransferase</keyword>
<sequence>MTTTQDRGHAIRTLTSESDLRAIWPLVSQLRPEFDEDRFVAQMLRQIGEGCRATVLFDEGGEPRAFACWRVMEMLAVGKHVYVDDLVVDTTVRSRGYGKAMLDWLKAEARRLGCARLQLDSGTHRQDAHAFYLREGLRIEAFHFGIALK</sequence>
<dbReference type="CDD" id="cd04301">
    <property type="entry name" value="NAT_SF"/>
    <property type="match status" value="1"/>
</dbReference>
<evidence type="ECO:0000256" key="2">
    <source>
        <dbReference type="ARBA" id="ARBA00023315"/>
    </source>
</evidence>
<proteinExistence type="predicted"/>
<evidence type="ECO:0000313" key="4">
    <source>
        <dbReference type="EMBL" id="QSX74075.1"/>
    </source>
</evidence>
<dbReference type="InterPro" id="IPR050832">
    <property type="entry name" value="Bact_Acetyltransf"/>
</dbReference>
<protein>
    <submittedName>
        <fullName evidence="4">GNAT family N-acetyltransferase</fullName>
    </submittedName>
</protein>
<dbReference type="Gene3D" id="3.40.630.30">
    <property type="match status" value="1"/>
</dbReference>
<organism evidence="4 5">
    <name type="scientific">Lysobacter arenosi</name>
    <dbReference type="NCBI Taxonomy" id="2795387"/>
    <lineage>
        <taxon>Bacteria</taxon>
        <taxon>Pseudomonadati</taxon>
        <taxon>Pseudomonadota</taxon>
        <taxon>Gammaproteobacteria</taxon>
        <taxon>Lysobacterales</taxon>
        <taxon>Lysobacteraceae</taxon>
        <taxon>Lysobacter</taxon>
    </lineage>
</organism>
<reference evidence="4 5" key="1">
    <citation type="submission" date="2021-02" db="EMBL/GenBank/DDBJ databases">
        <title>Lysobacter arenosi sp. nov., isolated from soil of gangwondo yeongwol, south Korea.</title>
        <authorList>
            <person name="Kim K.R."/>
            <person name="Kim K.H."/>
            <person name="Jeon C.O."/>
        </authorList>
    </citation>
    <scope>NUCLEOTIDE SEQUENCE [LARGE SCALE GENOMIC DNA]</scope>
    <source>
        <strain evidence="4 5">R7</strain>
    </source>
</reference>
<accession>A0ABX7R7I0</accession>
<dbReference type="RefSeq" id="WP_200607652.1">
    <property type="nucleotide sequence ID" value="NZ_CP071517.1"/>
</dbReference>
<evidence type="ECO:0000259" key="3">
    <source>
        <dbReference type="PROSITE" id="PS51186"/>
    </source>
</evidence>
<dbReference type="Proteomes" id="UP000663400">
    <property type="component" value="Chromosome"/>
</dbReference>
<dbReference type="SUPFAM" id="SSF55729">
    <property type="entry name" value="Acyl-CoA N-acyltransferases (Nat)"/>
    <property type="match status" value="1"/>
</dbReference>
<keyword evidence="5" id="KW-1185">Reference proteome</keyword>
<gene>
    <name evidence="4" type="ORF">HIV01_012735</name>
</gene>
<evidence type="ECO:0000256" key="1">
    <source>
        <dbReference type="ARBA" id="ARBA00022679"/>
    </source>
</evidence>
<dbReference type="Pfam" id="PF00583">
    <property type="entry name" value="Acetyltransf_1"/>
    <property type="match status" value="1"/>
</dbReference>
<dbReference type="InterPro" id="IPR000182">
    <property type="entry name" value="GNAT_dom"/>
</dbReference>
<dbReference type="InterPro" id="IPR016181">
    <property type="entry name" value="Acyl_CoA_acyltransferase"/>
</dbReference>
<dbReference type="EMBL" id="CP071517">
    <property type="protein sequence ID" value="QSX74075.1"/>
    <property type="molecule type" value="Genomic_DNA"/>
</dbReference>
<name>A0ABX7R7I0_9GAMM</name>
<feature type="domain" description="N-acetyltransferase" evidence="3">
    <location>
        <begin position="9"/>
        <end position="149"/>
    </location>
</feature>
<dbReference type="PANTHER" id="PTHR43877">
    <property type="entry name" value="AMINOALKYLPHOSPHONATE N-ACETYLTRANSFERASE-RELATED-RELATED"/>
    <property type="match status" value="1"/>
</dbReference>